<dbReference type="SMART" id="SM00577">
    <property type="entry name" value="CPDc"/>
    <property type="match status" value="1"/>
</dbReference>
<evidence type="ECO:0000313" key="4">
    <source>
        <dbReference type="Proteomes" id="UP000785679"/>
    </source>
</evidence>
<feature type="region of interest" description="Disordered" evidence="1">
    <location>
        <begin position="538"/>
        <end position="560"/>
    </location>
</feature>
<reference evidence="3" key="1">
    <citation type="submission" date="2019-06" db="EMBL/GenBank/DDBJ databases">
        <authorList>
            <person name="Zheng W."/>
        </authorList>
    </citation>
    <scope>NUCLEOTIDE SEQUENCE</scope>
    <source>
        <strain evidence="3">QDHG01</strain>
    </source>
</reference>
<dbReference type="Proteomes" id="UP000785679">
    <property type="component" value="Unassembled WGS sequence"/>
</dbReference>
<dbReference type="InterPro" id="IPR004274">
    <property type="entry name" value="FCP1_dom"/>
</dbReference>
<dbReference type="PROSITE" id="PS50969">
    <property type="entry name" value="FCP1"/>
    <property type="match status" value="1"/>
</dbReference>
<accession>A0A8J8P1Z2</accession>
<dbReference type="InterPro" id="IPR050365">
    <property type="entry name" value="TIM50"/>
</dbReference>
<sequence>MKKQTLKKPRQKNCRGGCSPSGGASSFVYIPHNIGAAVRSGLNHVTQSGIPRDRDPITPKSRGAGSVSKKGGVIRKSYNLVEHHSSVALNGERIQEEEPIPQRRVSALPAKKGGHRGRFVSQSKSRTRGAAGKQNQYDEESKDNYSRANDYQSFASHAQYVESQKKNQLDKIVKNSQVLEQVPSALVLPANGLLKGNNIGDRDDLDLEDNFSAALTAKMNKSTVLEQPATIIPTNKYMAKAKEAFEKLRKQEISGKIPIYPQIFQSSQFFKEVYQENVKAAKKLLMGFKRHVFPNYGRRQQLFAKRTKKRKTIVFDIDETLVLASSKPHSIQQDVPPQQSNTTTIKFSGGWRSASGEPDQMAYLIFRPYLLEMLIELYQDFEIILFTKGTLEYAQAFSKAVHNYYFRSKLARPDFFSHYAFRMEGYGSGLGSRSPARTVRALDSSNLGFFSHVLSFKECLYSGENQMHLKDLKILEVGRNLQDIIIVDNTIKSFYLHMTNGIPIHDFEGDPTDRALFHLTTYLKSFLHEEDVRHSSGYGESGAAGMNSRKCSMNSQSGMGGGRMAAKSSFFKLKEGGATAAAPGGFQSNTALNKTSNQNMLGMISGGSNYQSQLS</sequence>
<dbReference type="OrthoDB" id="277011at2759"/>
<comment type="caution">
    <text evidence="3">The sequence shown here is derived from an EMBL/GenBank/DDBJ whole genome shotgun (WGS) entry which is preliminary data.</text>
</comment>
<organism evidence="3 4">
    <name type="scientific">Halteria grandinella</name>
    <dbReference type="NCBI Taxonomy" id="5974"/>
    <lineage>
        <taxon>Eukaryota</taxon>
        <taxon>Sar</taxon>
        <taxon>Alveolata</taxon>
        <taxon>Ciliophora</taxon>
        <taxon>Intramacronucleata</taxon>
        <taxon>Spirotrichea</taxon>
        <taxon>Stichotrichia</taxon>
        <taxon>Sporadotrichida</taxon>
        <taxon>Halteriidae</taxon>
        <taxon>Halteria</taxon>
    </lineage>
</organism>
<dbReference type="AlphaFoldDB" id="A0A8J8P1Z2"/>
<feature type="region of interest" description="Disordered" evidence="1">
    <location>
        <begin position="110"/>
        <end position="145"/>
    </location>
</feature>
<dbReference type="EMBL" id="RRYP01001527">
    <property type="protein sequence ID" value="TNV85823.1"/>
    <property type="molecule type" value="Genomic_DNA"/>
</dbReference>
<name>A0A8J8P1Z2_HALGN</name>
<dbReference type="InterPro" id="IPR036412">
    <property type="entry name" value="HAD-like_sf"/>
</dbReference>
<evidence type="ECO:0000313" key="3">
    <source>
        <dbReference type="EMBL" id="TNV85823.1"/>
    </source>
</evidence>
<dbReference type="Pfam" id="PF03031">
    <property type="entry name" value="NIF"/>
    <property type="match status" value="2"/>
</dbReference>
<evidence type="ECO:0000256" key="1">
    <source>
        <dbReference type="SAM" id="MobiDB-lite"/>
    </source>
</evidence>
<dbReference type="SUPFAM" id="SSF56784">
    <property type="entry name" value="HAD-like"/>
    <property type="match status" value="1"/>
</dbReference>
<protein>
    <recommendedName>
        <fullName evidence="2">FCP1 homology domain-containing protein</fullName>
    </recommendedName>
</protein>
<feature type="domain" description="FCP1 homology" evidence="2">
    <location>
        <begin position="306"/>
        <end position="526"/>
    </location>
</feature>
<feature type="region of interest" description="Disordered" evidence="1">
    <location>
        <begin position="1"/>
        <end position="22"/>
    </location>
</feature>
<dbReference type="Gene3D" id="3.40.50.1000">
    <property type="entry name" value="HAD superfamily/HAD-like"/>
    <property type="match status" value="1"/>
</dbReference>
<dbReference type="InterPro" id="IPR023214">
    <property type="entry name" value="HAD_sf"/>
</dbReference>
<gene>
    <name evidence="3" type="ORF">FGO68_gene8216</name>
</gene>
<proteinExistence type="predicted"/>
<feature type="compositionally biased region" description="Basic residues" evidence="1">
    <location>
        <begin position="1"/>
        <end position="13"/>
    </location>
</feature>
<keyword evidence="4" id="KW-1185">Reference proteome</keyword>
<evidence type="ECO:0000259" key="2">
    <source>
        <dbReference type="PROSITE" id="PS50969"/>
    </source>
</evidence>
<feature type="region of interest" description="Disordered" evidence="1">
    <location>
        <begin position="46"/>
        <end position="70"/>
    </location>
</feature>
<dbReference type="PANTHER" id="PTHR12210">
    <property type="entry name" value="DULLARD PROTEIN PHOSPHATASE"/>
    <property type="match status" value="1"/>
</dbReference>